<evidence type="ECO:0000256" key="2">
    <source>
        <dbReference type="ARBA" id="ARBA00009152"/>
    </source>
</evidence>
<gene>
    <name evidence="10" type="ORF">N495_12650</name>
</gene>
<evidence type="ECO:0000256" key="5">
    <source>
        <dbReference type="ARBA" id="ARBA00022801"/>
    </source>
</evidence>
<sequence>MFDTHLHTEFSTDSKMTIGEAIKASKDNDLGIIVTEHMDLGLKDENKFCFHVPSYFEKYNKYRSEKLLLGIELGMERDLIEQGKEVINSGEFDYVIGSIHLIDKIDLYLDEFYKDKSKEEAFHIYFKNMSYNLAKYDFVDSLGHIDYISRYANYEDPEINYDIFKEDIDEVLKVIVEKEKSMEINTRRLNDKRAATNLVKIYKRFYELGGRTVTLGSDSHNAKDIGNRLSFGKEIADYCNLKVVYYKNRRPEYDK</sequence>
<evidence type="ECO:0000313" key="10">
    <source>
        <dbReference type="EMBL" id="KIS24383.1"/>
    </source>
</evidence>
<evidence type="ECO:0000256" key="8">
    <source>
        <dbReference type="RuleBase" id="RU366003"/>
    </source>
</evidence>
<evidence type="ECO:0000259" key="9">
    <source>
        <dbReference type="Pfam" id="PF02811"/>
    </source>
</evidence>
<evidence type="ECO:0000256" key="4">
    <source>
        <dbReference type="ARBA" id="ARBA00022605"/>
    </source>
</evidence>
<comment type="caution">
    <text evidence="10">The sequence shown here is derived from an EMBL/GenBank/DDBJ whole genome shotgun (WGS) entry which is preliminary data.</text>
</comment>
<keyword evidence="4 8" id="KW-0028">Amino-acid biosynthesis</keyword>
<dbReference type="PANTHER" id="PTHR21039">
    <property type="entry name" value="HISTIDINOL PHOSPHATASE-RELATED"/>
    <property type="match status" value="1"/>
</dbReference>
<dbReference type="SUPFAM" id="SSF89550">
    <property type="entry name" value="PHP domain-like"/>
    <property type="match status" value="1"/>
</dbReference>
<dbReference type="HOGENOM" id="CLU_054611_3_0_9"/>
<dbReference type="Proteomes" id="UP000032250">
    <property type="component" value="Unassembled WGS sequence"/>
</dbReference>
<keyword evidence="6 8" id="KW-0368">Histidine biosynthesis</keyword>
<name>A0A0D1A0N7_CLOBO</name>
<dbReference type="GO" id="GO:0000105">
    <property type="term" value="P:L-histidine biosynthetic process"/>
    <property type="evidence" value="ECO:0007669"/>
    <property type="project" value="UniProtKB-UniRule"/>
</dbReference>
<organism evidence="10 11">
    <name type="scientific">Clostridium botulinum B2 450</name>
    <dbReference type="NCBI Taxonomy" id="1379739"/>
    <lineage>
        <taxon>Bacteria</taxon>
        <taxon>Bacillati</taxon>
        <taxon>Bacillota</taxon>
        <taxon>Clostridia</taxon>
        <taxon>Eubacteriales</taxon>
        <taxon>Clostridiaceae</taxon>
        <taxon>Clostridium</taxon>
    </lineage>
</organism>
<dbReference type="PATRIC" id="fig|1379739.3.peg.2914"/>
<reference evidence="10 11" key="1">
    <citation type="submission" date="2014-06" db="EMBL/GenBank/DDBJ databases">
        <title>Genome characterization of distinct group I Clostridium botulinum lineages.</title>
        <authorList>
            <person name="Giordani F."/>
            <person name="Anselmo A."/>
            <person name="Fillo S."/>
            <person name="Palozzi A.M."/>
            <person name="Fortunato A."/>
            <person name="Gentile B."/>
            <person name="Ciammaruconi A."/>
            <person name="Anniballi F."/>
            <person name="De Medici D."/>
            <person name="Lista F."/>
        </authorList>
    </citation>
    <scope>NUCLEOTIDE SEQUENCE [LARGE SCALE GENOMIC DNA]</scope>
    <source>
        <strain evidence="10 11">B2 450</strain>
    </source>
</reference>
<keyword evidence="5 8" id="KW-0378">Hydrolase</keyword>
<dbReference type="RefSeq" id="WP_003484623.1">
    <property type="nucleotide sequence ID" value="NZ_JXSU01000007.1"/>
</dbReference>
<evidence type="ECO:0000256" key="6">
    <source>
        <dbReference type="ARBA" id="ARBA00023102"/>
    </source>
</evidence>
<dbReference type="UniPathway" id="UPA00031">
    <property type="reaction ID" value="UER00013"/>
</dbReference>
<dbReference type="OrthoDB" id="9775255at2"/>
<dbReference type="PANTHER" id="PTHR21039:SF0">
    <property type="entry name" value="HISTIDINOL-PHOSPHATASE"/>
    <property type="match status" value="1"/>
</dbReference>
<dbReference type="GO" id="GO:0005737">
    <property type="term" value="C:cytoplasm"/>
    <property type="evidence" value="ECO:0007669"/>
    <property type="project" value="TreeGrafter"/>
</dbReference>
<dbReference type="NCBIfam" id="NF004086">
    <property type="entry name" value="PRK05588.1"/>
    <property type="match status" value="1"/>
</dbReference>
<comment type="pathway">
    <text evidence="1 8">Amino-acid biosynthesis; L-histidine biosynthesis; L-histidine from 5-phospho-alpha-D-ribose 1-diphosphate: step 8/9.</text>
</comment>
<dbReference type="InterPro" id="IPR010140">
    <property type="entry name" value="Histidinol_P_phosphatase_HisJ"/>
</dbReference>
<protein>
    <recommendedName>
        <fullName evidence="3 8">Histidinol-phosphatase</fullName>
        <shortName evidence="8">HolPase</shortName>
        <ecNumber evidence="3 8">3.1.3.15</ecNumber>
    </recommendedName>
</protein>
<evidence type="ECO:0000256" key="3">
    <source>
        <dbReference type="ARBA" id="ARBA00013085"/>
    </source>
</evidence>
<dbReference type="AlphaFoldDB" id="A0A0D1A0N7"/>
<dbReference type="InterPro" id="IPR004013">
    <property type="entry name" value="PHP_dom"/>
</dbReference>
<dbReference type="EC" id="3.1.3.15" evidence="3 8"/>
<dbReference type="Pfam" id="PF02811">
    <property type="entry name" value="PHP"/>
    <property type="match status" value="1"/>
</dbReference>
<dbReference type="GO" id="GO:0004401">
    <property type="term" value="F:histidinol-phosphatase activity"/>
    <property type="evidence" value="ECO:0007669"/>
    <property type="project" value="UniProtKB-UniRule"/>
</dbReference>
<evidence type="ECO:0000256" key="1">
    <source>
        <dbReference type="ARBA" id="ARBA00004970"/>
    </source>
</evidence>
<dbReference type="InterPro" id="IPR016195">
    <property type="entry name" value="Pol/histidinol_Pase-like"/>
</dbReference>
<dbReference type="Gene3D" id="3.20.20.140">
    <property type="entry name" value="Metal-dependent hydrolases"/>
    <property type="match status" value="1"/>
</dbReference>
<evidence type="ECO:0000256" key="7">
    <source>
        <dbReference type="ARBA" id="ARBA00049158"/>
    </source>
</evidence>
<dbReference type="EMBL" id="JXSU01000007">
    <property type="protein sequence ID" value="KIS24383.1"/>
    <property type="molecule type" value="Genomic_DNA"/>
</dbReference>
<dbReference type="NCBIfam" id="TIGR01856">
    <property type="entry name" value="hisJ_fam"/>
    <property type="match status" value="1"/>
</dbReference>
<comment type="catalytic activity">
    <reaction evidence="7 8">
        <text>L-histidinol phosphate + H2O = L-histidinol + phosphate</text>
        <dbReference type="Rhea" id="RHEA:14465"/>
        <dbReference type="ChEBI" id="CHEBI:15377"/>
        <dbReference type="ChEBI" id="CHEBI:43474"/>
        <dbReference type="ChEBI" id="CHEBI:57699"/>
        <dbReference type="ChEBI" id="CHEBI:57980"/>
        <dbReference type="EC" id="3.1.3.15"/>
    </reaction>
</comment>
<comment type="similarity">
    <text evidence="2 8">Belongs to the PHP hydrolase family. HisK subfamily.</text>
</comment>
<feature type="domain" description="PHP" evidence="9">
    <location>
        <begin position="3"/>
        <end position="186"/>
    </location>
</feature>
<accession>A0A0D1A0N7</accession>
<evidence type="ECO:0000313" key="11">
    <source>
        <dbReference type="Proteomes" id="UP000032250"/>
    </source>
</evidence>
<proteinExistence type="inferred from homology"/>